<reference evidence="3 4" key="1">
    <citation type="journal article" date="2024" name="Chem. Sci.">
        <title>Discovery of megapolipeptins by genome mining of a Burkholderiales bacteria collection.</title>
        <authorList>
            <person name="Paulo B.S."/>
            <person name="Recchia M.J.J."/>
            <person name="Lee S."/>
            <person name="Fergusson C.H."/>
            <person name="Romanowski S.B."/>
            <person name="Hernandez A."/>
            <person name="Krull N."/>
            <person name="Liu D.Y."/>
            <person name="Cavanagh H."/>
            <person name="Bos A."/>
            <person name="Gray C.A."/>
            <person name="Murphy B.T."/>
            <person name="Linington R.G."/>
            <person name="Eustaquio A.S."/>
        </authorList>
    </citation>
    <scope>NUCLEOTIDE SEQUENCE [LARGE SCALE GENOMIC DNA]</scope>
    <source>
        <strain evidence="3 4">RL21-008-BIB-A</strain>
    </source>
</reference>
<evidence type="ECO:0000256" key="1">
    <source>
        <dbReference type="PROSITE-ProRule" id="PRU00339"/>
    </source>
</evidence>
<dbReference type="Gene3D" id="3.40.50.150">
    <property type="entry name" value="Vaccinia Virus protein VP39"/>
    <property type="match status" value="1"/>
</dbReference>
<dbReference type="CDD" id="cd02440">
    <property type="entry name" value="AdoMet_MTases"/>
    <property type="match status" value="1"/>
</dbReference>
<organism evidence="3 4">
    <name type="scientific">Herbaspirillum lusitanum</name>
    <dbReference type="NCBI Taxonomy" id="213312"/>
    <lineage>
        <taxon>Bacteria</taxon>
        <taxon>Pseudomonadati</taxon>
        <taxon>Pseudomonadota</taxon>
        <taxon>Betaproteobacteria</taxon>
        <taxon>Burkholderiales</taxon>
        <taxon>Oxalobacteraceae</taxon>
        <taxon>Herbaspirillum</taxon>
    </lineage>
</organism>
<evidence type="ECO:0000259" key="2">
    <source>
        <dbReference type="Pfam" id="PF08241"/>
    </source>
</evidence>
<feature type="domain" description="Methyltransferase type 11" evidence="2">
    <location>
        <begin position="282"/>
        <end position="374"/>
    </location>
</feature>
<keyword evidence="4" id="KW-1185">Reference proteome</keyword>
<accession>A0ABW9A1F6</accession>
<dbReference type="Proteomes" id="UP001629246">
    <property type="component" value="Unassembled WGS sequence"/>
</dbReference>
<sequence>MQSTTENQAVLQATLQRGIDAHLAGQLEQAAQIYRDVLDRDPIEPVALHYLGIYLHQIGEHDEALEKLVLSTALESDNAGWHNDLGNVLFALQRFEDAAQSYADALAITPDDHSIWNNLGAVHLQLAEKQEAIAAFKRAVELAPEFVPALTHLGSIYQADGNKMEASHYQCRAFVVPPLEGKSKEMLGISFYFLGRLAEAAEIYRAWLQEEPGHPIAAHLMAACSQSDVPERASDSYIEFHFDRYAETFDANLLNSLAYRGPQLIGLGLELVGAPAHQFEVIDIGCGTGLCGPFLAPFSKHIVGVDLAGKMLGKARSGGHYTQLEKAEIGDYLSRNPGSCDLVTAADTMIYFGDLGPVFGKVAKSLRDDGYFIFTIEVVTATDQAPGGYCLHASGRYRHGLDYVTHHLRSNGLQLLHHSEQILREEIRQSVAGLLFVARRLPS</sequence>
<dbReference type="SUPFAM" id="SSF53335">
    <property type="entry name" value="S-adenosyl-L-methionine-dependent methyltransferases"/>
    <property type="match status" value="1"/>
</dbReference>
<dbReference type="PANTHER" id="PTHR44809">
    <property type="match status" value="1"/>
</dbReference>
<dbReference type="Pfam" id="PF08241">
    <property type="entry name" value="Methyltransf_11"/>
    <property type="match status" value="1"/>
</dbReference>
<protein>
    <submittedName>
        <fullName evidence="3">Tetratricopeptide repeat protein</fullName>
    </submittedName>
</protein>
<evidence type="ECO:0000313" key="3">
    <source>
        <dbReference type="EMBL" id="MFL9922671.1"/>
    </source>
</evidence>
<dbReference type="PANTHER" id="PTHR44809:SF1">
    <property type="entry name" value="PROTEIN O-MANNOSYL-TRANSFERASE TMTC1"/>
    <property type="match status" value="1"/>
</dbReference>
<keyword evidence="1" id="KW-0802">TPR repeat</keyword>
<dbReference type="EMBL" id="JAQQFM010000001">
    <property type="protein sequence ID" value="MFL9922671.1"/>
    <property type="molecule type" value="Genomic_DNA"/>
</dbReference>
<dbReference type="InterPro" id="IPR019734">
    <property type="entry name" value="TPR_rpt"/>
</dbReference>
<dbReference type="InterPro" id="IPR052943">
    <property type="entry name" value="TMTC_O-mannosyl-trnsfr"/>
</dbReference>
<evidence type="ECO:0000313" key="4">
    <source>
        <dbReference type="Proteomes" id="UP001629246"/>
    </source>
</evidence>
<dbReference type="SMART" id="SM00028">
    <property type="entry name" value="TPR"/>
    <property type="match status" value="5"/>
</dbReference>
<dbReference type="InterPro" id="IPR029063">
    <property type="entry name" value="SAM-dependent_MTases_sf"/>
</dbReference>
<dbReference type="InterPro" id="IPR011990">
    <property type="entry name" value="TPR-like_helical_dom_sf"/>
</dbReference>
<dbReference type="Gene3D" id="1.25.40.10">
    <property type="entry name" value="Tetratricopeptide repeat domain"/>
    <property type="match status" value="1"/>
</dbReference>
<dbReference type="PROSITE" id="PS50293">
    <property type="entry name" value="TPR_REGION"/>
    <property type="match status" value="1"/>
</dbReference>
<dbReference type="Pfam" id="PF13432">
    <property type="entry name" value="TPR_16"/>
    <property type="match status" value="2"/>
</dbReference>
<comment type="caution">
    <text evidence="3">The sequence shown here is derived from an EMBL/GenBank/DDBJ whole genome shotgun (WGS) entry which is preliminary data.</text>
</comment>
<dbReference type="RefSeq" id="WP_408153589.1">
    <property type="nucleotide sequence ID" value="NZ_JAQQFM010000001.1"/>
</dbReference>
<dbReference type="PROSITE" id="PS50005">
    <property type="entry name" value="TPR"/>
    <property type="match status" value="2"/>
</dbReference>
<proteinExistence type="predicted"/>
<dbReference type="InterPro" id="IPR013216">
    <property type="entry name" value="Methyltransf_11"/>
</dbReference>
<feature type="repeat" description="TPR" evidence="1">
    <location>
        <begin position="113"/>
        <end position="146"/>
    </location>
</feature>
<name>A0ABW9A1F6_9BURK</name>
<feature type="repeat" description="TPR" evidence="1">
    <location>
        <begin position="79"/>
        <end position="112"/>
    </location>
</feature>
<gene>
    <name evidence="3" type="ORF">PQR62_00245</name>
</gene>
<dbReference type="SUPFAM" id="SSF48452">
    <property type="entry name" value="TPR-like"/>
    <property type="match status" value="1"/>
</dbReference>